<evidence type="ECO:0000313" key="8">
    <source>
        <dbReference type="EMBL" id="VAX23288.1"/>
    </source>
</evidence>
<dbReference type="HAMAP" id="MF_01008">
    <property type="entry name" value="MraZ"/>
    <property type="match status" value="1"/>
</dbReference>
<name>A0A3B1CH42_9ZZZZ</name>
<dbReference type="InterPro" id="IPR020603">
    <property type="entry name" value="MraZ_dom"/>
</dbReference>
<protein>
    <recommendedName>
        <fullName evidence="1">Transcriptional regulator MraZ</fullName>
    </recommendedName>
</protein>
<dbReference type="InterPro" id="IPR035642">
    <property type="entry name" value="MraZ_N"/>
</dbReference>
<dbReference type="Pfam" id="PF02381">
    <property type="entry name" value="MraZ"/>
    <property type="match status" value="2"/>
</dbReference>
<dbReference type="InterPro" id="IPR003444">
    <property type="entry name" value="MraZ"/>
</dbReference>
<dbReference type="GO" id="GO:0000976">
    <property type="term" value="F:transcription cis-regulatory region binding"/>
    <property type="evidence" value="ECO:0007669"/>
    <property type="project" value="TreeGrafter"/>
</dbReference>
<reference evidence="8" key="1">
    <citation type="submission" date="2018-06" db="EMBL/GenBank/DDBJ databases">
        <authorList>
            <person name="Zhirakovskaya E."/>
        </authorList>
    </citation>
    <scope>NUCLEOTIDE SEQUENCE</scope>
</reference>
<dbReference type="CDD" id="cd16321">
    <property type="entry name" value="MraZ_C"/>
    <property type="match status" value="1"/>
</dbReference>
<dbReference type="SUPFAM" id="SSF89447">
    <property type="entry name" value="AbrB/MazE/MraZ-like"/>
    <property type="match status" value="1"/>
</dbReference>
<evidence type="ECO:0000259" key="7">
    <source>
        <dbReference type="PROSITE" id="PS51740"/>
    </source>
</evidence>
<dbReference type="EMBL" id="UOGC01000150">
    <property type="protein sequence ID" value="VAX23288.1"/>
    <property type="molecule type" value="Genomic_DNA"/>
</dbReference>
<evidence type="ECO:0000256" key="5">
    <source>
        <dbReference type="ARBA" id="ARBA00023125"/>
    </source>
</evidence>
<evidence type="ECO:0000256" key="2">
    <source>
        <dbReference type="ARBA" id="ARBA00022490"/>
    </source>
</evidence>
<sequence>MFIGRHDVSVDPKGRIHLPAKIRDALKKSYAPPFIVTISDRCLTAHPAKEWLEKYELLEQEARTPKERDLLRAITENAEEVPIKNGRILISARLREYAGIERNIVIVGRIKKIEIWSADSHEKATAGLLPKDLSKKLRELGF</sequence>
<dbReference type="InterPro" id="IPR007159">
    <property type="entry name" value="SpoVT-AbrB_dom"/>
</dbReference>
<dbReference type="Gene3D" id="3.40.1550.20">
    <property type="entry name" value="Transcriptional regulator MraZ domain"/>
    <property type="match status" value="1"/>
</dbReference>
<evidence type="ECO:0000256" key="6">
    <source>
        <dbReference type="ARBA" id="ARBA00023163"/>
    </source>
</evidence>
<organism evidence="8">
    <name type="scientific">hydrothermal vent metagenome</name>
    <dbReference type="NCBI Taxonomy" id="652676"/>
    <lineage>
        <taxon>unclassified sequences</taxon>
        <taxon>metagenomes</taxon>
        <taxon>ecological metagenomes</taxon>
    </lineage>
</organism>
<dbReference type="PANTHER" id="PTHR34701">
    <property type="entry name" value="TRANSCRIPTIONAL REGULATOR MRAZ"/>
    <property type="match status" value="1"/>
</dbReference>
<dbReference type="PROSITE" id="PS51740">
    <property type="entry name" value="SPOVT_ABRB"/>
    <property type="match status" value="1"/>
</dbReference>
<feature type="domain" description="SpoVT-AbrB" evidence="7">
    <location>
        <begin position="5"/>
        <end position="50"/>
    </location>
</feature>
<dbReference type="GO" id="GO:2000143">
    <property type="term" value="P:negative regulation of DNA-templated transcription initiation"/>
    <property type="evidence" value="ECO:0007669"/>
    <property type="project" value="TreeGrafter"/>
</dbReference>
<dbReference type="AlphaFoldDB" id="A0A3B1CH42"/>
<dbReference type="PANTHER" id="PTHR34701:SF1">
    <property type="entry name" value="TRANSCRIPTIONAL REGULATOR MRAZ"/>
    <property type="match status" value="1"/>
</dbReference>
<evidence type="ECO:0000256" key="4">
    <source>
        <dbReference type="ARBA" id="ARBA00023015"/>
    </source>
</evidence>
<evidence type="ECO:0000256" key="1">
    <source>
        <dbReference type="ARBA" id="ARBA00013860"/>
    </source>
</evidence>
<keyword evidence="6" id="KW-0804">Transcription</keyword>
<dbReference type="InterPro" id="IPR038619">
    <property type="entry name" value="MraZ_sf"/>
</dbReference>
<keyword evidence="2" id="KW-0963">Cytoplasm</keyword>
<evidence type="ECO:0000256" key="3">
    <source>
        <dbReference type="ARBA" id="ARBA00022737"/>
    </source>
</evidence>
<dbReference type="CDD" id="cd16320">
    <property type="entry name" value="MraZ_N"/>
    <property type="match status" value="1"/>
</dbReference>
<dbReference type="GO" id="GO:0003700">
    <property type="term" value="F:DNA-binding transcription factor activity"/>
    <property type="evidence" value="ECO:0007669"/>
    <property type="project" value="InterPro"/>
</dbReference>
<gene>
    <name evidence="8" type="ORF">MNBD_NITROSPINAE01-1136</name>
</gene>
<dbReference type="InterPro" id="IPR037914">
    <property type="entry name" value="SpoVT-AbrB_sf"/>
</dbReference>
<accession>A0A3B1CH42</accession>
<keyword evidence="3" id="KW-0677">Repeat</keyword>
<dbReference type="InterPro" id="IPR035644">
    <property type="entry name" value="MraZ_C"/>
</dbReference>
<proteinExistence type="inferred from homology"/>
<keyword evidence="4" id="KW-0805">Transcription regulation</keyword>
<keyword evidence="5" id="KW-0238">DNA-binding</keyword>